<accession>A0A2S1LP07</accession>
<evidence type="ECO:0000256" key="2">
    <source>
        <dbReference type="ARBA" id="ARBA00022692"/>
    </source>
</evidence>
<keyword evidence="8" id="KW-1185">Reference proteome</keyword>
<feature type="domain" description="O-antigen ligase-related" evidence="6">
    <location>
        <begin position="214"/>
        <end position="351"/>
    </location>
</feature>
<dbReference type="GO" id="GO:0016020">
    <property type="term" value="C:membrane"/>
    <property type="evidence" value="ECO:0007669"/>
    <property type="project" value="UniProtKB-SubCell"/>
</dbReference>
<evidence type="ECO:0000313" key="7">
    <source>
        <dbReference type="EMBL" id="AWG25366.1"/>
    </source>
</evidence>
<dbReference type="OrthoDB" id="2088505at2"/>
<protein>
    <recommendedName>
        <fullName evidence="6">O-antigen ligase-related domain-containing protein</fullName>
    </recommendedName>
</protein>
<feature type="transmembrane region" description="Helical" evidence="5">
    <location>
        <begin position="72"/>
        <end position="91"/>
    </location>
</feature>
<evidence type="ECO:0000256" key="1">
    <source>
        <dbReference type="ARBA" id="ARBA00004141"/>
    </source>
</evidence>
<feature type="transmembrane region" description="Helical" evidence="5">
    <location>
        <begin position="97"/>
        <end position="119"/>
    </location>
</feature>
<dbReference type="PANTHER" id="PTHR37422">
    <property type="entry name" value="TEICHURONIC ACID BIOSYNTHESIS PROTEIN TUAE"/>
    <property type="match status" value="1"/>
</dbReference>
<dbReference type="KEGG" id="fki:FK004_09000"/>
<dbReference type="RefSeq" id="WP_108736964.1">
    <property type="nucleotide sequence ID" value="NZ_CP020919.1"/>
</dbReference>
<keyword evidence="4 5" id="KW-0472">Membrane</keyword>
<keyword evidence="2 5" id="KW-0812">Transmembrane</keyword>
<dbReference type="InterPro" id="IPR007016">
    <property type="entry name" value="O-antigen_ligase-rel_domated"/>
</dbReference>
<evidence type="ECO:0000259" key="6">
    <source>
        <dbReference type="Pfam" id="PF04932"/>
    </source>
</evidence>
<reference evidence="7 8" key="1">
    <citation type="submission" date="2017-04" db="EMBL/GenBank/DDBJ databases">
        <title>Complete genome sequence of Flavobacterium kingsejong AJ004.</title>
        <authorList>
            <person name="Lee P.C."/>
        </authorList>
    </citation>
    <scope>NUCLEOTIDE SEQUENCE [LARGE SCALE GENOMIC DNA]</scope>
    <source>
        <strain evidence="7 8">AJ004</strain>
    </source>
</reference>
<feature type="transmembrane region" description="Helical" evidence="5">
    <location>
        <begin position="248"/>
        <end position="267"/>
    </location>
</feature>
<evidence type="ECO:0000256" key="4">
    <source>
        <dbReference type="ARBA" id="ARBA00023136"/>
    </source>
</evidence>
<sequence length="411" mass="47233">MNKIMEEGNNNKSKKALFLVLTIIFLTDDTLLFGTNKNDLFVYGKYFIYIIILLLTVLFSAKNIVSKSNFNGIITILVLILILFLSTIINNDFKTGTLVYAITFFTGIAIVQNISFPVFTKLYSKIMYFLAFFSLIVYTINLISPDLISIFPTISNYGDVEYKFVLFSNTFNGFNEFRNTGIFREPGVYVIHLIFAVFFEVFFIKSSKLNYRKLLIFVLAILTTLSTTGILLLPVILIIYFIKNSNLKNAFFIFGISMFFVFILNYFPELNDKVFSKLTQDGAEYESSLARLSSFLTPLYIIKDNMIFGSGLSNFVTYYSYYSRSIFGIEFLAESAATNTILNLTAVYGIIYGLIITILLFRASKLIEKKYYIIVFILMLLLFSSQELKFSLFFNVLLGYGLYFNKQKDFS</sequence>
<evidence type="ECO:0000256" key="5">
    <source>
        <dbReference type="SAM" id="Phobius"/>
    </source>
</evidence>
<dbReference type="PANTHER" id="PTHR37422:SF17">
    <property type="entry name" value="O-ANTIGEN LIGASE"/>
    <property type="match status" value="1"/>
</dbReference>
<keyword evidence="3 5" id="KW-1133">Transmembrane helix</keyword>
<dbReference type="InterPro" id="IPR051533">
    <property type="entry name" value="WaaL-like"/>
</dbReference>
<proteinExistence type="predicted"/>
<feature type="transmembrane region" description="Helical" evidence="5">
    <location>
        <begin position="373"/>
        <end position="403"/>
    </location>
</feature>
<dbReference type="EMBL" id="CP020919">
    <property type="protein sequence ID" value="AWG25366.1"/>
    <property type="molecule type" value="Genomic_DNA"/>
</dbReference>
<organism evidence="7 8">
    <name type="scientific">Flavobacterium kingsejongi</name>
    <dbReference type="NCBI Taxonomy" id="1678728"/>
    <lineage>
        <taxon>Bacteria</taxon>
        <taxon>Pseudomonadati</taxon>
        <taxon>Bacteroidota</taxon>
        <taxon>Flavobacteriia</taxon>
        <taxon>Flavobacteriales</taxon>
        <taxon>Flavobacteriaceae</taxon>
        <taxon>Flavobacterium</taxon>
    </lineage>
</organism>
<name>A0A2S1LP07_9FLAO</name>
<feature type="transmembrane region" description="Helical" evidence="5">
    <location>
        <begin position="187"/>
        <end position="204"/>
    </location>
</feature>
<dbReference type="Pfam" id="PF04932">
    <property type="entry name" value="Wzy_C"/>
    <property type="match status" value="1"/>
</dbReference>
<feature type="transmembrane region" description="Helical" evidence="5">
    <location>
        <begin position="46"/>
        <end position="65"/>
    </location>
</feature>
<feature type="transmembrane region" description="Helical" evidence="5">
    <location>
        <begin position="341"/>
        <end position="361"/>
    </location>
</feature>
<feature type="transmembrane region" description="Helical" evidence="5">
    <location>
        <begin position="16"/>
        <end position="34"/>
    </location>
</feature>
<dbReference type="AlphaFoldDB" id="A0A2S1LP07"/>
<evidence type="ECO:0000256" key="3">
    <source>
        <dbReference type="ARBA" id="ARBA00022989"/>
    </source>
</evidence>
<dbReference type="Proteomes" id="UP000244677">
    <property type="component" value="Chromosome"/>
</dbReference>
<feature type="transmembrane region" description="Helical" evidence="5">
    <location>
        <begin position="216"/>
        <end position="242"/>
    </location>
</feature>
<feature type="transmembrane region" description="Helical" evidence="5">
    <location>
        <begin position="126"/>
        <end position="143"/>
    </location>
</feature>
<comment type="subcellular location">
    <subcellularLocation>
        <location evidence="1">Membrane</location>
        <topology evidence="1">Multi-pass membrane protein</topology>
    </subcellularLocation>
</comment>
<gene>
    <name evidence="7" type="ORF">FK004_09000</name>
</gene>
<evidence type="ECO:0000313" key="8">
    <source>
        <dbReference type="Proteomes" id="UP000244677"/>
    </source>
</evidence>